<dbReference type="PaxDb" id="2903-EOD14795"/>
<proteinExistence type="predicted"/>
<dbReference type="GeneID" id="17261079"/>
<evidence type="ECO:0000256" key="1">
    <source>
        <dbReference type="SAM" id="Coils"/>
    </source>
</evidence>
<dbReference type="HOGENOM" id="CLU_1380358_0_0_1"/>
<name>A0A0D3IU60_EMIH1</name>
<evidence type="ECO:0000313" key="3">
    <source>
        <dbReference type="Proteomes" id="UP000013827"/>
    </source>
</evidence>
<organism evidence="2 3">
    <name type="scientific">Emiliania huxleyi (strain CCMP1516)</name>
    <dbReference type="NCBI Taxonomy" id="280463"/>
    <lineage>
        <taxon>Eukaryota</taxon>
        <taxon>Haptista</taxon>
        <taxon>Haptophyta</taxon>
        <taxon>Prymnesiophyceae</taxon>
        <taxon>Isochrysidales</taxon>
        <taxon>Noelaerhabdaceae</taxon>
        <taxon>Emiliania</taxon>
    </lineage>
</organism>
<reference evidence="3" key="1">
    <citation type="journal article" date="2013" name="Nature">
        <title>Pan genome of the phytoplankton Emiliania underpins its global distribution.</title>
        <authorList>
            <person name="Read B.A."/>
            <person name="Kegel J."/>
            <person name="Klute M.J."/>
            <person name="Kuo A."/>
            <person name="Lefebvre S.C."/>
            <person name="Maumus F."/>
            <person name="Mayer C."/>
            <person name="Miller J."/>
            <person name="Monier A."/>
            <person name="Salamov A."/>
            <person name="Young J."/>
            <person name="Aguilar M."/>
            <person name="Claverie J.M."/>
            <person name="Frickenhaus S."/>
            <person name="Gonzalez K."/>
            <person name="Herman E.K."/>
            <person name="Lin Y.C."/>
            <person name="Napier J."/>
            <person name="Ogata H."/>
            <person name="Sarno A.F."/>
            <person name="Shmutz J."/>
            <person name="Schroeder D."/>
            <person name="de Vargas C."/>
            <person name="Verret F."/>
            <person name="von Dassow P."/>
            <person name="Valentin K."/>
            <person name="Van de Peer Y."/>
            <person name="Wheeler G."/>
            <person name="Dacks J.B."/>
            <person name="Delwiche C.F."/>
            <person name="Dyhrman S.T."/>
            <person name="Glockner G."/>
            <person name="John U."/>
            <person name="Richards T."/>
            <person name="Worden A.Z."/>
            <person name="Zhang X."/>
            <person name="Grigoriev I.V."/>
            <person name="Allen A.E."/>
            <person name="Bidle K."/>
            <person name="Borodovsky M."/>
            <person name="Bowler C."/>
            <person name="Brownlee C."/>
            <person name="Cock J.M."/>
            <person name="Elias M."/>
            <person name="Gladyshev V.N."/>
            <person name="Groth M."/>
            <person name="Guda C."/>
            <person name="Hadaegh A."/>
            <person name="Iglesias-Rodriguez M.D."/>
            <person name="Jenkins J."/>
            <person name="Jones B.M."/>
            <person name="Lawson T."/>
            <person name="Leese F."/>
            <person name="Lindquist E."/>
            <person name="Lobanov A."/>
            <person name="Lomsadze A."/>
            <person name="Malik S.B."/>
            <person name="Marsh M.E."/>
            <person name="Mackinder L."/>
            <person name="Mock T."/>
            <person name="Mueller-Roeber B."/>
            <person name="Pagarete A."/>
            <person name="Parker M."/>
            <person name="Probert I."/>
            <person name="Quesneville H."/>
            <person name="Raines C."/>
            <person name="Rensing S.A."/>
            <person name="Riano-Pachon D.M."/>
            <person name="Richier S."/>
            <person name="Rokitta S."/>
            <person name="Shiraiwa Y."/>
            <person name="Soanes D.M."/>
            <person name="van der Giezen M."/>
            <person name="Wahlund T.M."/>
            <person name="Williams B."/>
            <person name="Wilson W."/>
            <person name="Wolfe G."/>
            <person name="Wurch L.L."/>
        </authorList>
    </citation>
    <scope>NUCLEOTIDE SEQUENCE</scope>
</reference>
<keyword evidence="3" id="KW-1185">Reference proteome</keyword>
<reference evidence="2" key="2">
    <citation type="submission" date="2024-10" db="UniProtKB">
        <authorList>
            <consortium name="EnsemblProtists"/>
        </authorList>
    </citation>
    <scope>IDENTIFICATION</scope>
</reference>
<keyword evidence="1" id="KW-0175">Coiled coil</keyword>
<dbReference type="AlphaFoldDB" id="A0A0D3IU60"/>
<feature type="coiled-coil region" evidence="1">
    <location>
        <begin position="54"/>
        <end position="95"/>
    </location>
</feature>
<dbReference type="KEGG" id="ehx:EMIHUDRAFT_448222"/>
<dbReference type="EnsemblProtists" id="EOD14795">
    <property type="protein sequence ID" value="EOD14795"/>
    <property type="gene ID" value="EMIHUDRAFT_448222"/>
</dbReference>
<evidence type="ECO:0000313" key="2">
    <source>
        <dbReference type="EnsemblProtists" id="EOD14795"/>
    </source>
</evidence>
<protein>
    <submittedName>
        <fullName evidence="2">Uncharacterized protein</fullName>
    </submittedName>
</protein>
<sequence>MRSSLLTVAAAVSSAAHIFQRQPTIQLVNARRSAVPLPAIPQLPRLLRPPRLSAGEADDEIAALEAKLAEAKRAKEEAERARLREEAEVRRAAAELSGDLDEGFDFNTLSSRKKVAAVKAPPPPEFLSESWKEEEAGEGGGLALVNLAGGAALVLGLIAFSQVPVGSNLDLATYGGGTVAVESPEQIRQRYGEVAGDE</sequence>
<accession>A0A0D3IU60</accession>
<dbReference type="Proteomes" id="UP000013827">
    <property type="component" value="Unassembled WGS sequence"/>
</dbReference>
<dbReference type="RefSeq" id="XP_005767224.1">
    <property type="nucleotide sequence ID" value="XM_005767167.1"/>
</dbReference>